<dbReference type="EMBL" id="VXIV02003360">
    <property type="protein sequence ID" value="KAF6017794.1"/>
    <property type="molecule type" value="Genomic_DNA"/>
</dbReference>
<evidence type="ECO:0000313" key="14">
    <source>
        <dbReference type="Proteomes" id="UP000593567"/>
    </source>
</evidence>
<feature type="compositionally biased region" description="Polar residues" evidence="12">
    <location>
        <begin position="543"/>
        <end position="552"/>
    </location>
</feature>
<evidence type="ECO:0000256" key="11">
    <source>
        <dbReference type="ARBA" id="ARBA00078502"/>
    </source>
</evidence>
<dbReference type="InterPro" id="IPR000850">
    <property type="entry name" value="Adenylat/UMP-CMP_kin"/>
</dbReference>
<comment type="caution">
    <text evidence="13">The sequence shown here is derived from an EMBL/GenBank/DDBJ whole genome shotgun (WGS) entry which is preliminary data.</text>
</comment>
<dbReference type="FunFam" id="3.40.50.300:FF:000315">
    <property type="entry name" value="Adenylate kinase 1"/>
    <property type="match status" value="1"/>
</dbReference>
<dbReference type="CDD" id="cd01428">
    <property type="entry name" value="ADK"/>
    <property type="match status" value="2"/>
</dbReference>
<reference evidence="13" key="1">
    <citation type="submission" date="2020-06" db="EMBL/GenBank/DDBJ databases">
        <title>Draft genome of Bugula neritina, a colonial animal packing powerful symbionts and potential medicines.</title>
        <authorList>
            <person name="Rayko M."/>
        </authorList>
    </citation>
    <scope>NUCLEOTIDE SEQUENCE [LARGE SCALE GENOMIC DNA]</scope>
    <source>
        <strain evidence="13">Kwan_BN1</strain>
    </source>
</reference>
<protein>
    <recommendedName>
        <fullName evidence="4">adenylate kinase</fullName>
        <ecNumber evidence="4">2.7.4.3</ecNumber>
    </recommendedName>
    <alternativeName>
        <fullName evidence="10">ATP:AMP phosphotransferase</fullName>
    </alternativeName>
    <alternativeName>
        <fullName evidence="11">Adenylate monophosphate kinase</fullName>
    </alternativeName>
</protein>
<evidence type="ECO:0000256" key="12">
    <source>
        <dbReference type="SAM" id="MobiDB-lite"/>
    </source>
</evidence>
<evidence type="ECO:0000256" key="5">
    <source>
        <dbReference type="ARBA" id="ARBA00022490"/>
    </source>
</evidence>
<dbReference type="GO" id="GO:0005524">
    <property type="term" value="F:ATP binding"/>
    <property type="evidence" value="ECO:0007669"/>
    <property type="project" value="UniProtKB-KW"/>
</dbReference>
<feature type="region of interest" description="Disordered" evidence="12">
    <location>
        <begin position="533"/>
        <end position="626"/>
    </location>
</feature>
<proteinExistence type="inferred from homology"/>
<keyword evidence="14" id="KW-1185">Reference proteome</keyword>
<keyword evidence="9" id="KW-0067">ATP-binding</keyword>
<dbReference type="AlphaFoldDB" id="A0A7J7IWK6"/>
<dbReference type="GO" id="GO:0005737">
    <property type="term" value="C:cytoplasm"/>
    <property type="evidence" value="ECO:0007669"/>
    <property type="project" value="UniProtKB-SubCell"/>
</dbReference>
<evidence type="ECO:0000256" key="10">
    <source>
        <dbReference type="ARBA" id="ARBA00031517"/>
    </source>
</evidence>
<dbReference type="HAMAP" id="MF_00235">
    <property type="entry name" value="Adenylate_kinase_Adk"/>
    <property type="match status" value="2"/>
</dbReference>
<name>A0A7J7IWK6_BUGNE</name>
<feature type="compositionally biased region" description="Low complexity" evidence="12">
    <location>
        <begin position="321"/>
        <end position="334"/>
    </location>
</feature>
<evidence type="ECO:0000256" key="4">
    <source>
        <dbReference type="ARBA" id="ARBA00012955"/>
    </source>
</evidence>
<organism evidence="13 14">
    <name type="scientific">Bugula neritina</name>
    <name type="common">Brown bryozoan</name>
    <name type="synonym">Sertularia neritina</name>
    <dbReference type="NCBI Taxonomy" id="10212"/>
    <lineage>
        <taxon>Eukaryota</taxon>
        <taxon>Metazoa</taxon>
        <taxon>Spiralia</taxon>
        <taxon>Lophotrochozoa</taxon>
        <taxon>Bryozoa</taxon>
        <taxon>Gymnolaemata</taxon>
        <taxon>Cheilostomatida</taxon>
        <taxon>Flustrina</taxon>
        <taxon>Buguloidea</taxon>
        <taxon>Bugulidae</taxon>
        <taxon>Bugula</taxon>
    </lineage>
</organism>
<evidence type="ECO:0000256" key="3">
    <source>
        <dbReference type="ARBA" id="ARBA00011245"/>
    </source>
</evidence>
<dbReference type="PROSITE" id="PS00113">
    <property type="entry name" value="ADENYLATE_KINASE"/>
    <property type="match status" value="1"/>
</dbReference>
<accession>A0A7J7IWK6</accession>
<gene>
    <name evidence="13" type="ORF">EB796_023892</name>
</gene>
<evidence type="ECO:0000256" key="1">
    <source>
        <dbReference type="ARBA" id="ARBA00003053"/>
    </source>
</evidence>
<dbReference type="Gene3D" id="3.40.50.300">
    <property type="entry name" value="P-loop containing nucleotide triphosphate hydrolases"/>
    <property type="match status" value="3"/>
</dbReference>
<evidence type="ECO:0000256" key="7">
    <source>
        <dbReference type="ARBA" id="ARBA00022741"/>
    </source>
</evidence>
<evidence type="ECO:0000256" key="6">
    <source>
        <dbReference type="ARBA" id="ARBA00022679"/>
    </source>
</evidence>
<dbReference type="PANTHER" id="PTHR23359">
    <property type="entry name" value="NUCLEOTIDE KINASE"/>
    <property type="match status" value="1"/>
</dbReference>
<keyword evidence="8" id="KW-0418">Kinase</keyword>
<feature type="region of interest" description="Disordered" evidence="12">
    <location>
        <begin position="38"/>
        <end position="89"/>
    </location>
</feature>
<evidence type="ECO:0000313" key="13">
    <source>
        <dbReference type="EMBL" id="KAF6017794.1"/>
    </source>
</evidence>
<comment type="subunit">
    <text evidence="3">Monomer.</text>
</comment>
<keyword evidence="5" id="KW-0963">Cytoplasm</keyword>
<sequence>MSGLMVHRPEDHFGFLINCLQKAKDGGEINWNSFVEQSKSNSTLPPISRSSKHESSSDESLTVAAKSPTKDLSKTSPLPPINNSRETTKSSLSVLSIPTKVPIVLLMGPPGSDISTQCSRICSHYKEFGWVHLSVGELIRQKISGGSDATQKWDAVRELVTNGELAADDFARSALVEAINMNTNAEGLLIQGYPRTLHQAEEFTKMFGRYDLVLLFDFDEEFCYKKLLEQEVQSNRLDGHDAAIKRRLQLFKSETLPAIHHLDKDKKLMHLPREGHKEDIFDDIITIIDVCFFGKDPGYYIQTYPRLKRVLQESNSSFLSEQTSAAQSTQDSSSVVPSTDAGRKPGLPEAPIIFVMGAPESGRGSQCLTLAKKMPKADLPKDKLTALTEVLNNGELAAHDLVIGSLLSQVKLHESADAYIVEGFPRTSEQLEDFNEQIGGLHMAVMLDRKTEGNPITPNHKTELYASKTLEVAKHLDNHNKLRVIDTSGKTTDEVQSNLYNTISELLPNLDPVETSPDTQPEVVEEPVTAEVAYTTGEVAVSPSKTADNTGSGREESDVSKEVVSKEVSEISKQETEASKEVSELSKQETETSKEVSEISKQETETSKEVSELSKQETETSKEATDLEKEAAEEMAELKGKKVVFVVGGPGCGKGTQCAKIVEKYGFCHLSSGDLLREEVQSGSERGKELNAIMESGALVSMDVVLTLLKEAMIKNKAANGFLIDGYPRELNQGVRFESEIVPPACVLYFEVPDDVMVERLLSRAKTSGRVDDNEETIKKRLKTFHDHCDKVLEHYEAKSLLCKIDARGSVDDIFGEVVKKLDATN</sequence>
<dbReference type="OrthoDB" id="442176at2759"/>
<feature type="compositionally biased region" description="Basic and acidic residues" evidence="12">
    <location>
        <begin position="553"/>
        <end position="626"/>
    </location>
</feature>
<keyword evidence="6" id="KW-0808">Transferase</keyword>
<evidence type="ECO:0000256" key="8">
    <source>
        <dbReference type="ARBA" id="ARBA00022777"/>
    </source>
</evidence>
<dbReference type="Pfam" id="PF00406">
    <property type="entry name" value="ADK"/>
    <property type="match status" value="2"/>
</dbReference>
<comment type="function">
    <text evidence="1">Catalyzes the reversible transfer of the terminal phosphate group between ATP and AMP. Plays an important role in cellular energy homeostasis and in adenine nucleotide metabolism.</text>
</comment>
<keyword evidence="7" id="KW-0547">Nucleotide-binding</keyword>
<dbReference type="SUPFAM" id="SSF52540">
    <property type="entry name" value="P-loop containing nucleoside triphosphate hydrolases"/>
    <property type="match status" value="3"/>
</dbReference>
<comment type="subcellular location">
    <subcellularLocation>
        <location evidence="2">Cytoplasm</location>
    </subcellularLocation>
</comment>
<dbReference type="PRINTS" id="PR00094">
    <property type="entry name" value="ADENYLTKNASE"/>
</dbReference>
<dbReference type="EC" id="2.7.4.3" evidence="4"/>
<evidence type="ECO:0000256" key="9">
    <source>
        <dbReference type="ARBA" id="ARBA00022840"/>
    </source>
</evidence>
<evidence type="ECO:0000256" key="2">
    <source>
        <dbReference type="ARBA" id="ARBA00004496"/>
    </source>
</evidence>
<dbReference type="InterPro" id="IPR033690">
    <property type="entry name" value="Adenylat_kinase_CS"/>
</dbReference>
<dbReference type="Proteomes" id="UP000593567">
    <property type="component" value="Unassembled WGS sequence"/>
</dbReference>
<dbReference type="GO" id="GO:0004017">
    <property type="term" value="F:AMP kinase activity"/>
    <property type="evidence" value="ECO:0007669"/>
    <property type="project" value="UniProtKB-EC"/>
</dbReference>
<feature type="region of interest" description="Disordered" evidence="12">
    <location>
        <begin position="321"/>
        <end position="345"/>
    </location>
</feature>
<dbReference type="InterPro" id="IPR027417">
    <property type="entry name" value="P-loop_NTPase"/>
</dbReference>